<evidence type="ECO:0000313" key="2">
    <source>
        <dbReference type="Proteomes" id="UP001143910"/>
    </source>
</evidence>
<reference evidence="1" key="1">
    <citation type="submission" date="2022-08" db="EMBL/GenBank/DDBJ databases">
        <title>Genome Sequence of Lecanicillium fungicola.</title>
        <authorList>
            <person name="Buettner E."/>
        </authorList>
    </citation>
    <scope>NUCLEOTIDE SEQUENCE</scope>
    <source>
        <strain evidence="1">Babe33</strain>
    </source>
</reference>
<gene>
    <name evidence="1" type="ORF">NQ176_g11335</name>
</gene>
<sequence length="296" mass="31355">MGATITYILALQYGGSAYPWKSSVVIGLLVGFVLIIAAWVVLQYFQGERSMVSPHLVKNRTLVIAMIYSFIFAGGFFAAIYYIPVYFQSVHNASPTMSGVRNLPFIIAVTISTIASGLIVTATGYYQPLLIGGGAVATVGAGLLFLFDIHTSTGTWIGYQIVAGAGWGTAFQLPMIAVQGTVEPKDLASATGMLLFFQGLGGAFLVSAAQSAFVNQMVHYVMQRTSEIDKGALILTGATNIRHAFSAQEIPIVVDGYMHGLKVVFALCIASTGIATMVALGSRWNKLKQGATSGMA</sequence>
<organism evidence="1 2">
    <name type="scientific">Zarea fungicola</name>
    <dbReference type="NCBI Taxonomy" id="93591"/>
    <lineage>
        <taxon>Eukaryota</taxon>
        <taxon>Fungi</taxon>
        <taxon>Dikarya</taxon>
        <taxon>Ascomycota</taxon>
        <taxon>Pezizomycotina</taxon>
        <taxon>Sordariomycetes</taxon>
        <taxon>Hypocreomycetidae</taxon>
        <taxon>Hypocreales</taxon>
        <taxon>Cordycipitaceae</taxon>
        <taxon>Zarea</taxon>
    </lineage>
</organism>
<dbReference type="EMBL" id="JANJQO010003774">
    <property type="protein sequence ID" value="KAJ2956212.1"/>
    <property type="molecule type" value="Genomic_DNA"/>
</dbReference>
<protein>
    <submittedName>
        <fullName evidence="1">Uncharacterized protein</fullName>
    </submittedName>
</protein>
<accession>A0ACC1MBS2</accession>
<proteinExistence type="predicted"/>
<comment type="caution">
    <text evidence="1">The sequence shown here is derived from an EMBL/GenBank/DDBJ whole genome shotgun (WGS) entry which is preliminary data.</text>
</comment>
<keyword evidence="2" id="KW-1185">Reference proteome</keyword>
<name>A0ACC1MBS2_9HYPO</name>
<dbReference type="Proteomes" id="UP001143910">
    <property type="component" value="Unassembled WGS sequence"/>
</dbReference>
<evidence type="ECO:0000313" key="1">
    <source>
        <dbReference type="EMBL" id="KAJ2956212.1"/>
    </source>
</evidence>